<organism evidence="2 3">
    <name type="scientific">Saguinus oedipus</name>
    <name type="common">Cotton-top tamarin</name>
    <name type="synonym">Oedipomidas oedipus</name>
    <dbReference type="NCBI Taxonomy" id="9490"/>
    <lineage>
        <taxon>Eukaryota</taxon>
        <taxon>Metazoa</taxon>
        <taxon>Chordata</taxon>
        <taxon>Craniata</taxon>
        <taxon>Vertebrata</taxon>
        <taxon>Euteleostomi</taxon>
        <taxon>Mammalia</taxon>
        <taxon>Eutheria</taxon>
        <taxon>Euarchontoglires</taxon>
        <taxon>Primates</taxon>
        <taxon>Haplorrhini</taxon>
        <taxon>Platyrrhini</taxon>
        <taxon>Cebidae</taxon>
        <taxon>Callitrichinae</taxon>
        <taxon>Saguinus</taxon>
    </lineage>
</organism>
<feature type="region of interest" description="Disordered" evidence="1">
    <location>
        <begin position="38"/>
        <end position="110"/>
    </location>
</feature>
<accession>A0ABQ9VTR5</accession>
<evidence type="ECO:0000313" key="2">
    <source>
        <dbReference type="EMBL" id="KAK2112774.1"/>
    </source>
</evidence>
<evidence type="ECO:0000313" key="3">
    <source>
        <dbReference type="Proteomes" id="UP001266305"/>
    </source>
</evidence>
<reference evidence="2 3" key="1">
    <citation type="submission" date="2023-05" db="EMBL/GenBank/DDBJ databases">
        <title>B98-5 Cell Line De Novo Hybrid Assembly: An Optical Mapping Approach.</title>
        <authorList>
            <person name="Kananen K."/>
            <person name="Auerbach J.A."/>
            <person name="Kautto E."/>
            <person name="Blachly J.S."/>
        </authorList>
    </citation>
    <scope>NUCLEOTIDE SEQUENCE [LARGE SCALE GENOMIC DNA]</scope>
    <source>
        <strain evidence="2">B95-8</strain>
        <tissue evidence="2">Cell line</tissue>
    </source>
</reference>
<keyword evidence="3" id="KW-1185">Reference proteome</keyword>
<sequence length="176" mass="18069">MGKFSGAGTVCSGHRETETQLLKALPLPFGIASRDSLGAPAAPLQPRPANHVHPQQSGELRARRLPCLPPGPGPPGPPGPLWAARGAGPAARPETGFGGGPREPFAGERGASGSEAVSVLTTCLGAGARAANVLTGTFTVLEFETTGISTEWKSSLALMKAFVPLLINWVGWFAVL</sequence>
<dbReference type="Proteomes" id="UP001266305">
    <property type="component" value="Unassembled WGS sequence"/>
</dbReference>
<gene>
    <name evidence="2" type="ORF">P7K49_012521</name>
</gene>
<name>A0ABQ9VTR5_SAGOE</name>
<feature type="compositionally biased region" description="Pro residues" evidence="1">
    <location>
        <begin position="67"/>
        <end position="80"/>
    </location>
</feature>
<dbReference type="EMBL" id="JASSZA010000005">
    <property type="protein sequence ID" value="KAK2112774.1"/>
    <property type="molecule type" value="Genomic_DNA"/>
</dbReference>
<comment type="caution">
    <text evidence="2">The sequence shown here is derived from an EMBL/GenBank/DDBJ whole genome shotgun (WGS) entry which is preliminary data.</text>
</comment>
<evidence type="ECO:0000256" key="1">
    <source>
        <dbReference type="SAM" id="MobiDB-lite"/>
    </source>
</evidence>
<feature type="compositionally biased region" description="Low complexity" evidence="1">
    <location>
        <begin position="81"/>
        <end position="93"/>
    </location>
</feature>
<proteinExistence type="predicted"/>
<protein>
    <submittedName>
        <fullName evidence="2">Uncharacterized protein</fullName>
    </submittedName>
</protein>